<sequence length="234" mass="25837">MEGTLAIQGWTKRIQNGELSLLQREVDESLKKNGSPVQDEPGRTILHWAASLGSVDAVEWFLKNDFNLNASDDALWTPLIIASSAGHEKVVRTLLSFGASVNARTDQGRSAFFYACSRNRTSIANMLADANADMNIQDNLGASPLHRAVGVGHVELLINIFEKFPKLVDPNLRDLQGNTPLHIACEDGNFACLEVFLKAGSDPSIQNKEEKKPIELAPVDQRRKLQNMIDRYLG</sequence>
<evidence type="ECO:0000256" key="2">
    <source>
        <dbReference type="ARBA" id="ARBA00023043"/>
    </source>
</evidence>
<evidence type="ECO:0000313" key="4">
    <source>
        <dbReference type="EMBL" id="ACO15472.1"/>
    </source>
</evidence>
<feature type="repeat" description="ANK" evidence="3">
    <location>
        <begin position="77"/>
        <end position="106"/>
    </location>
</feature>
<dbReference type="AlphaFoldDB" id="C1C2G9"/>
<keyword evidence="4" id="KW-0647">Proteasome</keyword>
<dbReference type="PRINTS" id="PR01415">
    <property type="entry name" value="ANKYRIN"/>
</dbReference>
<dbReference type="PANTHER" id="PTHR24171:SF9">
    <property type="entry name" value="ANKYRIN REPEAT DOMAIN-CONTAINING PROTEIN 39"/>
    <property type="match status" value="1"/>
</dbReference>
<gene>
    <name evidence="4" type="primary">PSD10</name>
</gene>
<dbReference type="SUPFAM" id="SSF48403">
    <property type="entry name" value="Ankyrin repeat"/>
    <property type="match status" value="1"/>
</dbReference>
<dbReference type="InterPro" id="IPR036770">
    <property type="entry name" value="Ankyrin_rpt-contain_sf"/>
</dbReference>
<dbReference type="Gene3D" id="1.25.40.20">
    <property type="entry name" value="Ankyrin repeat-containing domain"/>
    <property type="match status" value="1"/>
</dbReference>
<dbReference type="PROSITE" id="PS50297">
    <property type="entry name" value="ANK_REP_REGION"/>
    <property type="match status" value="3"/>
</dbReference>
<feature type="repeat" description="ANK" evidence="3">
    <location>
        <begin position="176"/>
        <end position="208"/>
    </location>
</feature>
<proteinExistence type="evidence at transcript level"/>
<feature type="repeat" description="ANK" evidence="3">
    <location>
        <begin position="41"/>
        <end position="73"/>
    </location>
</feature>
<dbReference type="GO" id="GO:0000502">
    <property type="term" value="C:proteasome complex"/>
    <property type="evidence" value="ECO:0007669"/>
    <property type="project" value="UniProtKB-KW"/>
</dbReference>
<dbReference type="PANTHER" id="PTHR24171">
    <property type="entry name" value="ANKYRIN REPEAT DOMAIN-CONTAINING PROTEIN 39-RELATED"/>
    <property type="match status" value="1"/>
</dbReference>
<dbReference type="SMART" id="SM00248">
    <property type="entry name" value="ANK"/>
    <property type="match status" value="5"/>
</dbReference>
<feature type="repeat" description="ANK" evidence="3">
    <location>
        <begin position="107"/>
        <end position="139"/>
    </location>
</feature>
<evidence type="ECO:0000256" key="3">
    <source>
        <dbReference type="PROSITE-ProRule" id="PRU00023"/>
    </source>
</evidence>
<dbReference type="InterPro" id="IPR002110">
    <property type="entry name" value="Ankyrin_rpt"/>
</dbReference>
<reference evidence="4" key="1">
    <citation type="submission" date="2009-03" db="EMBL/GenBank/DDBJ databases">
        <title>Caligus clemensi ESTs and full-length cDNAs.</title>
        <authorList>
            <person name="Yasuike M."/>
            <person name="von Schalburg K."/>
            <person name="Cooper G."/>
            <person name="Leong J."/>
            <person name="Jones S.R.M."/>
            <person name="Koop B.F."/>
        </authorList>
    </citation>
    <scope>NUCLEOTIDE SEQUENCE</scope>
    <source>
        <tissue evidence="4">Whole</tissue>
    </source>
</reference>
<dbReference type="EMBL" id="BT081048">
    <property type="protein sequence ID" value="ACO15472.1"/>
    <property type="molecule type" value="mRNA"/>
</dbReference>
<evidence type="ECO:0000256" key="1">
    <source>
        <dbReference type="ARBA" id="ARBA00022737"/>
    </source>
</evidence>
<dbReference type="Pfam" id="PF12796">
    <property type="entry name" value="Ank_2"/>
    <property type="match status" value="2"/>
</dbReference>
<protein>
    <submittedName>
        <fullName evidence="4">26S proteasome non-ATPase regulatory subunit 10</fullName>
    </submittedName>
</protein>
<keyword evidence="1" id="KW-0677">Repeat</keyword>
<keyword evidence="2 3" id="KW-0040">ANK repeat</keyword>
<accession>C1C2G9</accession>
<name>C1C2G9_CALCM</name>
<dbReference type="PROSITE" id="PS50088">
    <property type="entry name" value="ANK_REPEAT"/>
    <property type="match status" value="4"/>
</dbReference>
<organism evidence="4">
    <name type="scientific">Caligus clemensi</name>
    <name type="common">Sea louse</name>
    <dbReference type="NCBI Taxonomy" id="344056"/>
    <lineage>
        <taxon>Eukaryota</taxon>
        <taxon>Metazoa</taxon>
        <taxon>Ecdysozoa</taxon>
        <taxon>Arthropoda</taxon>
        <taxon>Crustacea</taxon>
        <taxon>Multicrustacea</taxon>
        <taxon>Hexanauplia</taxon>
        <taxon>Copepoda</taxon>
        <taxon>Siphonostomatoida</taxon>
        <taxon>Caligidae</taxon>
        <taxon>Caligus</taxon>
    </lineage>
</organism>